<organism evidence="1 2">
    <name type="scientific">Romanomermis culicivorax</name>
    <name type="common">Nematode worm</name>
    <dbReference type="NCBI Taxonomy" id="13658"/>
    <lineage>
        <taxon>Eukaryota</taxon>
        <taxon>Metazoa</taxon>
        <taxon>Ecdysozoa</taxon>
        <taxon>Nematoda</taxon>
        <taxon>Enoplea</taxon>
        <taxon>Dorylaimia</taxon>
        <taxon>Mermithida</taxon>
        <taxon>Mermithoidea</taxon>
        <taxon>Mermithidae</taxon>
        <taxon>Romanomermis</taxon>
    </lineage>
</organism>
<protein>
    <submittedName>
        <fullName evidence="2">Ovule protein</fullName>
    </submittedName>
</protein>
<evidence type="ECO:0000313" key="1">
    <source>
        <dbReference type="Proteomes" id="UP000887565"/>
    </source>
</evidence>
<proteinExistence type="predicted"/>
<keyword evidence="1" id="KW-1185">Reference proteome</keyword>
<name>A0A915JC46_ROMCU</name>
<sequence length="73" mass="8637">MKKYLIATDFTVIQSKSIDTRNMIWYCESSRLVLRSPHLVPSCIQLNSLSKVWEVPTFGYRYFSALKVWDPYD</sequence>
<dbReference type="AlphaFoldDB" id="A0A915JC46"/>
<accession>A0A915JC46</accession>
<dbReference type="WBParaSite" id="nRc.2.0.1.t24049-RA">
    <property type="protein sequence ID" value="nRc.2.0.1.t24049-RA"/>
    <property type="gene ID" value="nRc.2.0.1.g24049"/>
</dbReference>
<evidence type="ECO:0000313" key="2">
    <source>
        <dbReference type="WBParaSite" id="nRc.2.0.1.t24049-RA"/>
    </source>
</evidence>
<dbReference type="Proteomes" id="UP000887565">
    <property type="component" value="Unplaced"/>
</dbReference>
<reference evidence="2" key="1">
    <citation type="submission" date="2022-11" db="UniProtKB">
        <authorList>
            <consortium name="WormBaseParasite"/>
        </authorList>
    </citation>
    <scope>IDENTIFICATION</scope>
</reference>